<feature type="domain" description="Phosphoribosyltransferase" evidence="1">
    <location>
        <begin position="8"/>
        <end position="162"/>
    </location>
</feature>
<accession>A0A5N0UNG7</accession>
<dbReference type="SUPFAM" id="SSF53271">
    <property type="entry name" value="PRTase-like"/>
    <property type="match status" value="1"/>
</dbReference>
<reference evidence="2" key="1">
    <citation type="submission" date="2019-09" db="EMBL/GenBank/DDBJ databases">
        <authorList>
            <person name="Teo W.F.A."/>
            <person name="Duangmal K."/>
        </authorList>
    </citation>
    <scope>NUCLEOTIDE SEQUENCE [LARGE SCALE GENOMIC DNA]</scope>
    <source>
        <strain evidence="2">K81G1</strain>
    </source>
</reference>
<dbReference type="GO" id="GO:0016757">
    <property type="term" value="F:glycosyltransferase activity"/>
    <property type="evidence" value="ECO:0007669"/>
    <property type="project" value="UniProtKB-KW"/>
</dbReference>
<keyword evidence="2" id="KW-0808">Transferase</keyword>
<comment type="caution">
    <text evidence="2">The sequence shown here is derived from an EMBL/GenBank/DDBJ whole genome shotgun (WGS) entry which is preliminary data.</text>
</comment>
<dbReference type="Gene3D" id="3.30.1310.20">
    <property type="entry name" value="PRTase-like"/>
    <property type="match status" value="1"/>
</dbReference>
<keyword evidence="2" id="KW-0328">Glycosyltransferase</keyword>
<name>A0A5N0UNG7_9PSEU</name>
<keyword evidence="3" id="KW-1185">Reference proteome</keyword>
<proteinExistence type="predicted"/>
<evidence type="ECO:0000313" key="3">
    <source>
        <dbReference type="Proteomes" id="UP000319769"/>
    </source>
</evidence>
<dbReference type="Proteomes" id="UP000319769">
    <property type="component" value="Unassembled WGS sequence"/>
</dbReference>
<evidence type="ECO:0000313" key="2">
    <source>
        <dbReference type="EMBL" id="KAA9152161.1"/>
    </source>
</evidence>
<dbReference type="Gene3D" id="3.40.50.2020">
    <property type="match status" value="1"/>
</dbReference>
<organism evidence="2 3">
    <name type="scientific">Amycolatopsis acidicola</name>
    <dbReference type="NCBI Taxonomy" id="2596893"/>
    <lineage>
        <taxon>Bacteria</taxon>
        <taxon>Bacillati</taxon>
        <taxon>Actinomycetota</taxon>
        <taxon>Actinomycetes</taxon>
        <taxon>Pseudonocardiales</taxon>
        <taxon>Pseudonocardiaceae</taxon>
        <taxon>Amycolatopsis</taxon>
    </lineage>
</organism>
<protein>
    <submittedName>
        <fullName evidence="2">Phosphoribosyltransferase</fullName>
    </submittedName>
</protein>
<dbReference type="InterPro" id="IPR000836">
    <property type="entry name" value="PRTase_dom"/>
</dbReference>
<evidence type="ECO:0000259" key="1">
    <source>
        <dbReference type="Pfam" id="PF00156"/>
    </source>
</evidence>
<gene>
    <name evidence="2" type="ORF">FPZ12_037370</name>
</gene>
<dbReference type="Pfam" id="PF00156">
    <property type="entry name" value="Pribosyltran"/>
    <property type="match status" value="1"/>
</dbReference>
<dbReference type="RefSeq" id="WP_144762249.1">
    <property type="nucleotide sequence ID" value="NZ_VMNW02000091.1"/>
</dbReference>
<dbReference type="CDD" id="cd06223">
    <property type="entry name" value="PRTases_typeI"/>
    <property type="match status" value="1"/>
</dbReference>
<dbReference type="InterPro" id="IPR029057">
    <property type="entry name" value="PRTase-like"/>
</dbReference>
<dbReference type="AlphaFoldDB" id="A0A5N0UNG7"/>
<dbReference type="EMBL" id="VMNW02000091">
    <property type="protein sequence ID" value="KAA9152161.1"/>
    <property type="molecule type" value="Genomic_DNA"/>
</dbReference>
<dbReference type="OrthoDB" id="9810066at2"/>
<sequence length="212" mass="22019">MVLDDRAAAGRELAERLRGHAGGVVLGLPRGGVVVAAAIAERLGAPLDVVLVRKVGAPDSPELALGAVGEDGVVVGNPAVLRHFRPSARIFAHAAAEERAALEQRAERYRAARRIQPVAGRTVILVDDGIATGATVRAATAVLRARGAGTIVLAVPVAPPQALATLSLLVDEIVCLTVPRRLRSVSQCYADFSEVGDDEVLALLRRFAGVPA</sequence>